<evidence type="ECO:0000313" key="2">
    <source>
        <dbReference type="Proteomes" id="UP000007519"/>
    </source>
</evidence>
<dbReference type="AlphaFoldDB" id="H6L079"/>
<proteinExistence type="predicted"/>
<dbReference type="EMBL" id="CP002831">
    <property type="protein sequence ID" value="AFC26243.1"/>
    <property type="molecule type" value="Genomic_DNA"/>
</dbReference>
<keyword evidence="2" id="KW-1185">Reference proteome</keyword>
<dbReference type="STRING" id="984262.SGRA_3519"/>
<dbReference type="eggNOG" id="ENOG502ZMQN">
    <property type="taxonomic scope" value="Bacteria"/>
</dbReference>
<dbReference type="OrthoDB" id="679194at2"/>
<organism evidence="1 2">
    <name type="scientific">Saprospira grandis (strain Lewin)</name>
    <dbReference type="NCBI Taxonomy" id="984262"/>
    <lineage>
        <taxon>Bacteria</taxon>
        <taxon>Pseudomonadati</taxon>
        <taxon>Bacteroidota</taxon>
        <taxon>Saprospiria</taxon>
        <taxon>Saprospirales</taxon>
        <taxon>Saprospiraceae</taxon>
        <taxon>Saprospira</taxon>
    </lineage>
</organism>
<accession>H6L079</accession>
<dbReference type="RefSeq" id="WP_015693834.1">
    <property type="nucleotide sequence ID" value="NC_016940.1"/>
</dbReference>
<dbReference type="Proteomes" id="UP000007519">
    <property type="component" value="Chromosome"/>
</dbReference>
<dbReference type="HOGENOM" id="CLU_1804850_0_0_10"/>
<dbReference type="KEGG" id="sgn:SGRA_3519"/>
<protein>
    <submittedName>
        <fullName evidence="1">Uncharacterized protein</fullName>
    </submittedName>
</protein>
<gene>
    <name evidence="1" type="ordered locus">SGRA_3519</name>
</gene>
<sequence length="143" mass="16672">MQNTIKITSLNSTVLEIELLDILSNIDTPEKYKWSILWLEAMAKDEDFPMLDFEKKVNESKNGQFTSSQNLIELGEACTQIIEILLIADMDRNKLKRYESDSEMKKSCQYCIELVDSSFWEITSKDENFLLKLRAKFDLVRSS</sequence>
<name>H6L079_SAPGL</name>
<reference evidence="1 2" key="1">
    <citation type="journal article" date="2012" name="Stand. Genomic Sci.">
        <title>Complete genome sequencing and analysis of Saprospira grandis str. Lewin, a predatory marine bacterium.</title>
        <authorList>
            <person name="Saw J.H."/>
            <person name="Yuryev A."/>
            <person name="Kanbe M."/>
            <person name="Hou S."/>
            <person name="Young A.G."/>
            <person name="Aizawa S."/>
            <person name="Alam M."/>
        </authorList>
    </citation>
    <scope>NUCLEOTIDE SEQUENCE [LARGE SCALE GENOMIC DNA]</scope>
    <source>
        <strain evidence="1 2">Lewin</strain>
    </source>
</reference>
<evidence type="ECO:0000313" key="1">
    <source>
        <dbReference type="EMBL" id="AFC26243.1"/>
    </source>
</evidence>